<dbReference type="EMBL" id="CP060412">
    <property type="protein sequence ID" value="QNK01762.1"/>
    <property type="molecule type" value="Genomic_DNA"/>
</dbReference>
<organism evidence="1 2">
    <name type="scientific">Dyella telluris</name>
    <dbReference type="NCBI Taxonomy" id="2763498"/>
    <lineage>
        <taxon>Bacteria</taxon>
        <taxon>Pseudomonadati</taxon>
        <taxon>Pseudomonadota</taxon>
        <taxon>Gammaproteobacteria</taxon>
        <taxon>Lysobacterales</taxon>
        <taxon>Rhodanobacteraceae</taxon>
        <taxon>Dyella</taxon>
    </lineage>
</organism>
<accession>A0A7G8Q4Q4</accession>
<evidence type="ECO:0000313" key="1">
    <source>
        <dbReference type="EMBL" id="QNK01762.1"/>
    </source>
</evidence>
<gene>
    <name evidence="1" type="ORF">H8F01_00850</name>
</gene>
<dbReference type="RefSeq" id="WP_187057221.1">
    <property type="nucleotide sequence ID" value="NZ_CP060412.1"/>
</dbReference>
<proteinExistence type="predicted"/>
<dbReference type="Proteomes" id="UP000515873">
    <property type="component" value="Chromosome"/>
</dbReference>
<name>A0A7G8Q4Q4_9GAMM</name>
<dbReference type="AlphaFoldDB" id="A0A7G8Q4Q4"/>
<keyword evidence="2" id="KW-1185">Reference proteome</keyword>
<evidence type="ECO:0000313" key="2">
    <source>
        <dbReference type="Proteomes" id="UP000515873"/>
    </source>
</evidence>
<protein>
    <submittedName>
        <fullName evidence="1">Uncharacterized protein</fullName>
    </submittedName>
</protein>
<reference evidence="1 2" key="1">
    <citation type="submission" date="2020-08" db="EMBL/GenBank/DDBJ databases">
        <title>Dyella sp. G9 isolated from forest soil.</title>
        <authorList>
            <person name="Fu J."/>
            <person name="Qiu L."/>
        </authorList>
    </citation>
    <scope>NUCLEOTIDE SEQUENCE [LARGE SCALE GENOMIC DNA]</scope>
    <source>
        <strain evidence="1 2">G9</strain>
    </source>
</reference>
<dbReference type="KEGG" id="dtl:H8F01_00850"/>
<sequence length="133" mass="15661">MELVRKGKRVYGAFFELSSAPVYCAFRTPGDIFKTVREGSNKFKSISEALKDETAAWAIDDDHLQMARRRGCKSIAVWVRKLNWLFITPIENFFDRTKYQRRDYGGRGGSDQRYLPVHHFRQLSREVKLGRRR</sequence>